<keyword evidence="2" id="KW-1185">Reference proteome</keyword>
<organism evidence="1 2">
    <name type="scientific">Acidisphaera rubrifaciens HS-AP3</name>
    <dbReference type="NCBI Taxonomy" id="1231350"/>
    <lineage>
        <taxon>Bacteria</taxon>
        <taxon>Pseudomonadati</taxon>
        <taxon>Pseudomonadota</taxon>
        <taxon>Alphaproteobacteria</taxon>
        <taxon>Acetobacterales</taxon>
        <taxon>Acetobacteraceae</taxon>
        <taxon>Acidisphaera</taxon>
    </lineage>
</organism>
<protein>
    <submittedName>
        <fullName evidence="1">Uncharacterized protein</fullName>
    </submittedName>
</protein>
<gene>
    <name evidence="1" type="ORF">Asru_0347_02</name>
</gene>
<dbReference type="InterPro" id="IPR011049">
    <property type="entry name" value="Serralysin-like_metalloprot_C"/>
</dbReference>
<comment type="caution">
    <text evidence="1">The sequence shown here is derived from an EMBL/GenBank/DDBJ whole genome shotgun (WGS) entry which is preliminary data.</text>
</comment>
<sequence length="384" mass="36816">MPNVTVYGASGTIVTVPFTGSANYALAQQLAGIINTAFNNGNLSATNAPTVPVGGITEQLTSVGGAFSPPVGTNFFTDSAAAPVTLTGAAFMNVIAGTGGLTFNGAVGNASIAAGGGNNYINMPTGSSYDIALGGGNDTVIANGSGSIDAGAGTNVISISGSAGTSNILFSDGTGDTITAGAGAATVGETGTKSTIFMGTTSGLYADGGSGDTIVGSNAYVNQTVYGNGGDVVFGGNNTLTFVGGVGGSTIVGGVKDTLFGVSGGDINYYSSTSSATLVAGAGSETLNAGGGTQGDMLIGGAGSTTMFAGTGADSLAFFNGTSGGTDLVNGFNSQDQIDLVNYGGAAPTVMAAGGSTTINLSDGTKITLSGFTSSNTSYIKSFG</sequence>
<evidence type="ECO:0000313" key="1">
    <source>
        <dbReference type="EMBL" id="GAN77503.1"/>
    </source>
</evidence>
<name>A0A0D6P8F9_9PROT</name>
<dbReference type="OrthoDB" id="7283520at2"/>
<proteinExistence type="predicted"/>
<dbReference type="AlphaFoldDB" id="A0A0D6P8F9"/>
<evidence type="ECO:0000313" key="2">
    <source>
        <dbReference type="Proteomes" id="UP000032680"/>
    </source>
</evidence>
<accession>A0A0D6P8F9</accession>
<dbReference type="RefSeq" id="WP_148360530.1">
    <property type="nucleotide sequence ID" value="NZ_BANB01000347.1"/>
</dbReference>
<dbReference type="Proteomes" id="UP000032680">
    <property type="component" value="Unassembled WGS sequence"/>
</dbReference>
<dbReference type="SUPFAM" id="SSF51120">
    <property type="entry name" value="beta-Roll"/>
    <property type="match status" value="1"/>
</dbReference>
<reference evidence="1 2" key="1">
    <citation type="submission" date="2012-11" db="EMBL/GenBank/DDBJ databases">
        <title>Whole genome sequence of Acidisphaera rubrifaciens HS-AP3.</title>
        <authorList>
            <person name="Azuma Y."/>
            <person name="Higashiura N."/>
            <person name="Hirakawa H."/>
            <person name="Matsushita K."/>
        </authorList>
    </citation>
    <scope>NUCLEOTIDE SEQUENCE [LARGE SCALE GENOMIC DNA]</scope>
    <source>
        <strain evidence="1 2">HS-AP3</strain>
    </source>
</reference>
<dbReference type="EMBL" id="BANB01000347">
    <property type="protein sequence ID" value="GAN77503.1"/>
    <property type="molecule type" value="Genomic_DNA"/>
</dbReference>